<dbReference type="RefSeq" id="WP_176237774.1">
    <property type="nucleotide sequence ID" value="NZ_FWXB01000023.1"/>
</dbReference>
<evidence type="ECO:0000256" key="5">
    <source>
        <dbReference type="ARBA" id="ARBA00023139"/>
    </source>
</evidence>
<evidence type="ECO:0000256" key="1">
    <source>
        <dbReference type="ARBA" id="ARBA00010296"/>
    </source>
</evidence>
<dbReference type="GO" id="GO:0009636">
    <property type="term" value="P:response to toxic substance"/>
    <property type="evidence" value="ECO:0007669"/>
    <property type="project" value="InterPro"/>
</dbReference>
<evidence type="ECO:0000313" key="7">
    <source>
        <dbReference type="EMBL" id="SMC14290.1"/>
    </source>
</evidence>
<proteinExistence type="inferred from homology"/>
<name>A0A1X7BXS2_9RHOB</name>
<dbReference type="InterPro" id="IPR012556">
    <property type="entry name" value="Entericidin"/>
</dbReference>
<reference evidence="7 8" key="1">
    <citation type="submission" date="2017-03" db="EMBL/GenBank/DDBJ databases">
        <authorList>
            <person name="Afonso C.L."/>
            <person name="Miller P.J."/>
            <person name="Scott M.A."/>
            <person name="Spackman E."/>
            <person name="Goraichik I."/>
            <person name="Dimitrov K.M."/>
            <person name="Suarez D.L."/>
            <person name="Swayne D.E."/>
        </authorList>
    </citation>
    <scope>NUCLEOTIDE SEQUENCE [LARGE SCALE GENOMIC DNA]</scope>
    <source>
        <strain evidence="7 8">CECT 7745</strain>
    </source>
</reference>
<keyword evidence="8" id="KW-1185">Reference proteome</keyword>
<dbReference type="Proteomes" id="UP000193224">
    <property type="component" value="Unassembled WGS sequence"/>
</dbReference>
<protein>
    <submittedName>
        <fullName evidence="7">Entericidin EcnA/B family protein</fullName>
    </submittedName>
</protein>
<organism evidence="7 8">
    <name type="scientific">Roseovarius aestuarii</name>
    <dbReference type="NCBI Taxonomy" id="475083"/>
    <lineage>
        <taxon>Bacteria</taxon>
        <taxon>Pseudomonadati</taxon>
        <taxon>Pseudomonadota</taxon>
        <taxon>Alphaproteobacteria</taxon>
        <taxon>Rhodobacterales</taxon>
        <taxon>Roseobacteraceae</taxon>
        <taxon>Roseovarius</taxon>
    </lineage>
</organism>
<keyword evidence="5" id="KW-0564">Palmitate</keyword>
<accession>A0A1X7BXS2</accession>
<sequence>MIRLLTILSLFALTACETVEGFGRDLKKAGDKIEEEASEG</sequence>
<evidence type="ECO:0000256" key="6">
    <source>
        <dbReference type="ARBA" id="ARBA00023288"/>
    </source>
</evidence>
<evidence type="ECO:0000256" key="2">
    <source>
        <dbReference type="ARBA" id="ARBA00022475"/>
    </source>
</evidence>
<keyword evidence="6" id="KW-0449">Lipoprotein</keyword>
<evidence type="ECO:0000256" key="4">
    <source>
        <dbReference type="ARBA" id="ARBA00023136"/>
    </source>
</evidence>
<evidence type="ECO:0000313" key="8">
    <source>
        <dbReference type="Proteomes" id="UP000193224"/>
    </source>
</evidence>
<dbReference type="PROSITE" id="PS51257">
    <property type="entry name" value="PROKAR_LIPOPROTEIN"/>
    <property type="match status" value="1"/>
</dbReference>
<dbReference type="EMBL" id="FWXB01000023">
    <property type="protein sequence ID" value="SMC14290.1"/>
    <property type="molecule type" value="Genomic_DNA"/>
</dbReference>
<evidence type="ECO:0000256" key="3">
    <source>
        <dbReference type="ARBA" id="ARBA00022729"/>
    </source>
</evidence>
<comment type="similarity">
    <text evidence="1">Belongs to the EcnA/EcnB lipoprotein family.</text>
</comment>
<dbReference type="Pfam" id="PF08085">
    <property type="entry name" value="Entericidin"/>
    <property type="match status" value="1"/>
</dbReference>
<keyword evidence="3" id="KW-0732">Signal</keyword>
<gene>
    <name evidence="7" type="ORF">ROA7745_04156</name>
</gene>
<dbReference type="AlphaFoldDB" id="A0A1X7BXS2"/>
<keyword evidence="2" id="KW-1003">Cell membrane</keyword>
<dbReference type="GO" id="GO:0016020">
    <property type="term" value="C:membrane"/>
    <property type="evidence" value="ECO:0007669"/>
    <property type="project" value="InterPro"/>
</dbReference>
<keyword evidence="4" id="KW-0472">Membrane</keyword>